<keyword evidence="4" id="KW-0479">Metal-binding</keyword>
<keyword evidence="7" id="KW-0460">Magnesium</keyword>
<evidence type="ECO:0000256" key="1">
    <source>
        <dbReference type="ARBA" id="ARBA00001946"/>
    </source>
</evidence>
<evidence type="ECO:0000256" key="3">
    <source>
        <dbReference type="ARBA" id="ARBA00022722"/>
    </source>
</evidence>
<comment type="similarity">
    <text evidence="2">Belongs to the CRISPR-associated endoribonuclease Cas2 protein family.</text>
</comment>
<sequence>MKAAYLVCYDIADEKRLARIYRFMKGKGLHLQYSVFYCVLTPQQLKNLKDESLFHSWVLEKRLRRNGIYMSNSK</sequence>
<dbReference type="PANTHER" id="PTHR34405">
    <property type="entry name" value="CRISPR-ASSOCIATED ENDORIBONUCLEASE CAS2"/>
    <property type="match status" value="1"/>
</dbReference>
<dbReference type="NCBIfam" id="TIGR01573">
    <property type="entry name" value="cas2"/>
    <property type="match status" value="1"/>
</dbReference>
<dbReference type="GO" id="GO:0004521">
    <property type="term" value="F:RNA endonuclease activity"/>
    <property type="evidence" value="ECO:0007669"/>
    <property type="project" value="InterPro"/>
</dbReference>
<proteinExistence type="inferred from homology"/>
<evidence type="ECO:0000256" key="6">
    <source>
        <dbReference type="ARBA" id="ARBA00022801"/>
    </source>
</evidence>
<keyword evidence="6" id="KW-0378">Hydrolase</keyword>
<keyword evidence="5 9" id="KW-0255">Endonuclease</keyword>
<dbReference type="PANTHER" id="PTHR34405:SF3">
    <property type="entry name" value="CRISPR-ASSOCIATED ENDORIBONUCLEASE CAS2 3"/>
    <property type="match status" value="1"/>
</dbReference>
<evidence type="ECO:0000313" key="9">
    <source>
        <dbReference type="EMBL" id="XCH48293.1"/>
    </source>
</evidence>
<dbReference type="RefSeq" id="WP_353685943.1">
    <property type="nucleotide sequence ID" value="NZ_CP144374.1"/>
</dbReference>
<comment type="cofactor">
    <cofactor evidence="1">
        <name>Mg(2+)</name>
        <dbReference type="ChEBI" id="CHEBI:18420"/>
    </cofactor>
</comment>
<dbReference type="GO" id="GO:0051607">
    <property type="term" value="P:defense response to virus"/>
    <property type="evidence" value="ECO:0007669"/>
    <property type="project" value="UniProtKB-KW"/>
</dbReference>
<protein>
    <submittedName>
        <fullName evidence="9">CRISPR-associated endonuclease Cas2</fullName>
    </submittedName>
</protein>
<dbReference type="GO" id="GO:0016787">
    <property type="term" value="F:hydrolase activity"/>
    <property type="evidence" value="ECO:0007669"/>
    <property type="project" value="UniProtKB-KW"/>
</dbReference>
<dbReference type="GO" id="GO:0046872">
    <property type="term" value="F:metal ion binding"/>
    <property type="evidence" value="ECO:0007669"/>
    <property type="project" value="UniProtKB-KW"/>
</dbReference>
<name>A0AAU8H3R2_9BACT</name>
<dbReference type="AlphaFoldDB" id="A0AAU8H3R2"/>
<dbReference type="GO" id="GO:0043571">
    <property type="term" value="P:maintenance of CRISPR repeat elements"/>
    <property type="evidence" value="ECO:0007669"/>
    <property type="project" value="InterPro"/>
</dbReference>
<dbReference type="InterPro" id="IPR019199">
    <property type="entry name" value="Virulence_VapD/CRISPR_Cas2"/>
</dbReference>
<dbReference type="EMBL" id="CP144374">
    <property type="protein sequence ID" value="XCH48293.1"/>
    <property type="molecule type" value="Genomic_DNA"/>
</dbReference>
<reference evidence="9" key="1">
    <citation type="submission" date="2024-01" db="EMBL/GenBank/DDBJ databases">
        <title>The first autotrophic representatives of the genus Thermodesulfovibrio.</title>
        <authorList>
            <person name="Maltseva A.I."/>
            <person name="Elcheninov A.G."/>
            <person name="Kublanov I.V."/>
            <person name="Lebedinsky A.V."/>
            <person name="Frolov E.N."/>
        </authorList>
    </citation>
    <scope>NUCLEOTIDE SEQUENCE</scope>
    <source>
        <strain evidence="9">3462-1</strain>
    </source>
</reference>
<evidence type="ECO:0000256" key="4">
    <source>
        <dbReference type="ARBA" id="ARBA00022723"/>
    </source>
</evidence>
<evidence type="ECO:0000256" key="8">
    <source>
        <dbReference type="ARBA" id="ARBA00023118"/>
    </source>
</evidence>
<evidence type="ECO:0000256" key="2">
    <source>
        <dbReference type="ARBA" id="ARBA00009959"/>
    </source>
</evidence>
<gene>
    <name evidence="9" type="primary">cas2</name>
    <name evidence="9" type="ORF">V4D31_08105</name>
</gene>
<accession>A0AAU8H3R2</accession>
<dbReference type="Gene3D" id="3.30.70.240">
    <property type="match status" value="1"/>
</dbReference>
<evidence type="ECO:0000256" key="7">
    <source>
        <dbReference type="ARBA" id="ARBA00022842"/>
    </source>
</evidence>
<organism evidence="9">
    <name type="scientific">Thermodesulfovibrio obliviosus</name>
    <dbReference type="NCBI Taxonomy" id="3118332"/>
    <lineage>
        <taxon>Bacteria</taxon>
        <taxon>Pseudomonadati</taxon>
        <taxon>Nitrospirota</taxon>
        <taxon>Thermodesulfovibrionia</taxon>
        <taxon>Thermodesulfovibrionales</taxon>
        <taxon>Thermodesulfovibrionaceae</taxon>
        <taxon>Thermodesulfovibrio</taxon>
    </lineage>
</organism>
<dbReference type="KEGG" id="tob:V4D31_08105"/>
<dbReference type="CDD" id="cd09725">
    <property type="entry name" value="Cas2_I_II_III"/>
    <property type="match status" value="1"/>
</dbReference>
<dbReference type="SUPFAM" id="SSF143430">
    <property type="entry name" value="TTP0101/SSO1404-like"/>
    <property type="match status" value="1"/>
</dbReference>
<dbReference type="Pfam" id="PF09827">
    <property type="entry name" value="CRISPR_Cas2"/>
    <property type="match status" value="1"/>
</dbReference>
<evidence type="ECO:0000256" key="5">
    <source>
        <dbReference type="ARBA" id="ARBA00022759"/>
    </source>
</evidence>
<keyword evidence="3" id="KW-0540">Nuclease</keyword>
<dbReference type="InterPro" id="IPR021127">
    <property type="entry name" value="CRISPR_associated_Cas2"/>
</dbReference>
<keyword evidence="8" id="KW-0051">Antiviral defense</keyword>